<evidence type="ECO:0000259" key="16">
    <source>
        <dbReference type="Pfam" id="PF02887"/>
    </source>
</evidence>
<evidence type="ECO:0000256" key="12">
    <source>
        <dbReference type="ARBA" id="ARBA00023317"/>
    </source>
</evidence>
<protein>
    <recommendedName>
        <fullName evidence="4 13">Pyruvate kinase</fullName>
        <ecNumber evidence="4 13">2.7.1.40</ecNumber>
    </recommendedName>
</protein>
<evidence type="ECO:0000256" key="4">
    <source>
        <dbReference type="ARBA" id="ARBA00012142"/>
    </source>
</evidence>
<comment type="cofactor">
    <cofactor evidence="1">
        <name>K(+)</name>
        <dbReference type="ChEBI" id="CHEBI:29103"/>
    </cofactor>
</comment>
<evidence type="ECO:0000256" key="7">
    <source>
        <dbReference type="ARBA" id="ARBA00022741"/>
    </source>
</evidence>
<dbReference type="Gene3D" id="2.40.33.10">
    <property type="entry name" value="PK beta-barrel domain-like"/>
    <property type="match status" value="1"/>
</dbReference>
<dbReference type="Gene3D" id="3.20.20.60">
    <property type="entry name" value="Phosphoenolpyruvate-binding domains"/>
    <property type="match status" value="1"/>
</dbReference>
<keyword evidence="7" id="KW-0547">Nucleotide-binding</keyword>
<dbReference type="InterPro" id="IPR001697">
    <property type="entry name" value="Pyr_Knase"/>
</dbReference>
<evidence type="ECO:0000256" key="6">
    <source>
        <dbReference type="ARBA" id="ARBA00022723"/>
    </source>
</evidence>
<dbReference type="InterPro" id="IPR036918">
    <property type="entry name" value="Pyrv_Knase_C_sf"/>
</dbReference>
<dbReference type="PROSITE" id="PS00110">
    <property type="entry name" value="PYRUVATE_KINASE"/>
    <property type="match status" value="1"/>
</dbReference>
<keyword evidence="9" id="KW-0067">ATP-binding</keyword>
<dbReference type="Proteomes" id="UP000199379">
    <property type="component" value="Unassembled WGS sequence"/>
</dbReference>
<proteinExistence type="inferred from homology"/>
<dbReference type="UniPathway" id="UPA00109">
    <property type="reaction ID" value="UER00188"/>
</dbReference>
<dbReference type="STRING" id="1227549.SAMN05444007_12016"/>
<dbReference type="GO" id="GO:0004743">
    <property type="term" value="F:pyruvate kinase activity"/>
    <property type="evidence" value="ECO:0007669"/>
    <property type="project" value="UniProtKB-UniRule"/>
</dbReference>
<evidence type="ECO:0000256" key="13">
    <source>
        <dbReference type="NCBIfam" id="TIGR01064"/>
    </source>
</evidence>
<evidence type="ECO:0000313" key="17">
    <source>
        <dbReference type="EMBL" id="SEK07642.1"/>
    </source>
</evidence>
<dbReference type="InterPro" id="IPR040442">
    <property type="entry name" value="Pyrv_kinase-like_dom_sf"/>
</dbReference>
<evidence type="ECO:0000256" key="3">
    <source>
        <dbReference type="ARBA" id="ARBA00008663"/>
    </source>
</evidence>
<dbReference type="PRINTS" id="PR01050">
    <property type="entry name" value="PYRUVTKNASE"/>
</dbReference>
<evidence type="ECO:0000256" key="10">
    <source>
        <dbReference type="ARBA" id="ARBA00022842"/>
    </source>
</evidence>
<keyword evidence="18" id="KW-1185">Reference proteome</keyword>
<feature type="domain" description="Pyruvate kinase C-terminal" evidence="16">
    <location>
        <begin position="354"/>
        <end position="466"/>
    </location>
</feature>
<evidence type="ECO:0000256" key="11">
    <source>
        <dbReference type="ARBA" id="ARBA00023152"/>
    </source>
</evidence>
<dbReference type="PANTHER" id="PTHR11817">
    <property type="entry name" value="PYRUVATE KINASE"/>
    <property type="match status" value="1"/>
</dbReference>
<comment type="similarity">
    <text evidence="3 14">Belongs to the pyruvate kinase family.</text>
</comment>
<dbReference type="RefSeq" id="WP_092371495.1">
    <property type="nucleotide sequence ID" value="NZ_BMGV01000019.1"/>
</dbReference>
<evidence type="ECO:0000256" key="9">
    <source>
        <dbReference type="ARBA" id="ARBA00022840"/>
    </source>
</evidence>
<evidence type="ECO:0000256" key="14">
    <source>
        <dbReference type="RuleBase" id="RU000504"/>
    </source>
</evidence>
<dbReference type="AlphaFoldDB" id="A0A1H7E6E0"/>
<keyword evidence="6" id="KW-0479">Metal-binding</keyword>
<dbReference type="InterPro" id="IPR015795">
    <property type="entry name" value="Pyrv_Knase_C"/>
</dbReference>
<keyword evidence="11 14" id="KW-0324">Glycolysis</keyword>
<dbReference type="GO" id="GO:0030955">
    <property type="term" value="F:potassium ion binding"/>
    <property type="evidence" value="ECO:0007669"/>
    <property type="project" value="UniProtKB-UniRule"/>
</dbReference>
<keyword evidence="10 14" id="KW-0460">Magnesium</keyword>
<dbReference type="NCBIfam" id="NF004491">
    <property type="entry name" value="PRK05826.1"/>
    <property type="match status" value="1"/>
</dbReference>
<dbReference type="EC" id="2.7.1.40" evidence="4 13"/>
<keyword evidence="12 17" id="KW-0670">Pyruvate</keyword>
<dbReference type="GO" id="GO:0016301">
    <property type="term" value="F:kinase activity"/>
    <property type="evidence" value="ECO:0007669"/>
    <property type="project" value="UniProtKB-KW"/>
</dbReference>
<dbReference type="GO" id="GO:0000287">
    <property type="term" value="F:magnesium ion binding"/>
    <property type="evidence" value="ECO:0007669"/>
    <property type="project" value="UniProtKB-UniRule"/>
</dbReference>
<dbReference type="InterPro" id="IPR018209">
    <property type="entry name" value="Pyrv_Knase_AS"/>
</dbReference>
<keyword evidence="8 14" id="KW-0418">Kinase</keyword>
<dbReference type="InterPro" id="IPR015806">
    <property type="entry name" value="Pyrv_Knase_insert_dom_sf"/>
</dbReference>
<dbReference type="SUPFAM" id="SSF50800">
    <property type="entry name" value="PK beta-barrel domain-like"/>
    <property type="match status" value="1"/>
</dbReference>
<dbReference type="InterPro" id="IPR015813">
    <property type="entry name" value="Pyrv/PenolPyrv_kinase-like_dom"/>
</dbReference>
<dbReference type="Pfam" id="PF00224">
    <property type="entry name" value="PK"/>
    <property type="match status" value="1"/>
</dbReference>
<evidence type="ECO:0000259" key="15">
    <source>
        <dbReference type="Pfam" id="PF00224"/>
    </source>
</evidence>
<dbReference type="SUPFAM" id="SSF51621">
    <property type="entry name" value="Phosphoenolpyruvate/pyruvate domain"/>
    <property type="match status" value="1"/>
</dbReference>
<evidence type="ECO:0000256" key="8">
    <source>
        <dbReference type="ARBA" id="ARBA00022777"/>
    </source>
</evidence>
<evidence type="ECO:0000256" key="5">
    <source>
        <dbReference type="ARBA" id="ARBA00022679"/>
    </source>
</evidence>
<reference evidence="17 18" key="1">
    <citation type="submission" date="2016-10" db="EMBL/GenBank/DDBJ databases">
        <authorList>
            <person name="de Groot N.N."/>
        </authorList>
    </citation>
    <scope>NUCLEOTIDE SEQUENCE [LARGE SCALE GENOMIC DNA]</scope>
    <source>
        <strain evidence="17 18">DSM 29340</strain>
    </source>
</reference>
<evidence type="ECO:0000256" key="1">
    <source>
        <dbReference type="ARBA" id="ARBA00001958"/>
    </source>
</evidence>
<dbReference type="NCBIfam" id="TIGR01064">
    <property type="entry name" value="pyruv_kin"/>
    <property type="match status" value="1"/>
</dbReference>
<dbReference type="Gene3D" id="3.40.1380.20">
    <property type="entry name" value="Pyruvate kinase, C-terminal domain"/>
    <property type="match status" value="1"/>
</dbReference>
<dbReference type="NCBIfam" id="NF004978">
    <property type="entry name" value="PRK06354.1"/>
    <property type="match status" value="1"/>
</dbReference>
<dbReference type="FunFam" id="2.40.33.10:FF:000001">
    <property type="entry name" value="Pyruvate kinase"/>
    <property type="match status" value="1"/>
</dbReference>
<organism evidence="17 18">
    <name type="scientific">Cribrihabitans marinus</name>
    <dbReference type="NCBI Taxonomy" id="1227549"/>
    <lineage>
        <taxon>Bacteria</taxon>
        <taxon>Pseudomonadati</taxon>
        <taxon>Pseudomonadota</taxon>
        <taxon>Alphaproteobacteria</taxon>
        <taxon>Rhodobacterales</taxon>
        <taxon>Paracoccaceae</taxon>
        <taxon>Cribrihabitans</taxon>
    </lineage>
</organism>
<keyword evidence="5 14" id="KW-0808">Transferase</keyword>
<gene>
    <name evidence="17" type="ORF">SAMN05444007_12016</name>
</gene>
<dbReference type="EMBL" id="FNYD01000020">
    <property type="protein sequence ID" value="SEK07642.1"/>
    <property type="molecule type" value="Genomic_DNA"/>
</dbReference>
<accession>A0A1H7E6E0</accession>
<evidence type="ECO:0000256" key="2">
    <source>
        <dbReference type="ARBA" id="ARBA00004997"/>
    </source>
</evidence>
<evidence type="ECO:0000313" key="18">
    <source>
        <dbReference type="Proteomes" id="UP000199379"/>
    </source>
</evidence>
<comment type="catalytic activity">
    <reaction evidence="14">
        <text>pyruvate + ATP = phosphoenolpyruvate + ADP + H(+)</text>
        <dbReference type="Rhea" id="RHEA:18157"/>
        <dbReference type="ChEBI" id="CHEBI:15361"/>
        <dbReference type="ChEBI" id="CHEBI:15378"/>
        <dbReference type="ChEBI" id="CHEBI:30616"/>
        <dbReference type="ChEBI" id="CHEBI:58702"/>
        <dbReference type="ChEBI" id="CHEBI:456216"/>
        <dbReference type="EC" id="2.7.1.40"/>
    </reaction>
</comment>
<dbReference type="Pfam" id="PF02887">
    <property type="entry name" value="PK_C"/>
    <property type="match status" value="1"/>
</dbReference>
<dbReference type="InterPro" id="IPR011037">
    <property type="entry name" value="Pyrv_Knase-like_insert_dom_sf"/>
</dbReference>
<dbReference type="InterPro" id="IPR015793">
    <property type="entry name" value="Pyrv_Knase_brl"/>
</dbReference>
<dbReference type="GO" id="GO:0005524">
    <property type="term" value="F:ATP binding"/>
    <property type="evidence" value="ECO:0007669"/>
    <property type="project" value="UniProtKB-KW"/>
</dbReference>
<feature type="domain" description="Pyruvate kinase barrel" evidence="15">
    <location>
        <begin position="5"/>
        <end position="322"/>
    </location>
</feature>
<sequence length="470" mass="50366">MIRDRRAKIVATIGPASASPFMLRSLFLKGVDTFRLNFSHGEHATHAAEISAIRALEAEVGVPIGILQDLQGPKIRLGRIAGGARMLDRHEKVSFLPAETTPDDTCLPLPHPEIFAAIEPGHRLFIDDGRVRLKVTDKRADRIEAEVLEGGKVSDRKGVNLPDCVLDLPVLTEKDRADLDFGLSQGVDWVALSFVQKASDLDEITGIIAGRAGLVSKIEKPSALQDIEAIVARSDAIMIARGDLGVEIPPEDVPAKQKEIIALCRRACRPVIVATQMLESMTASPAPTRAEASDVATAIYDGADAVMLSAESATGDYPCEAVEVMGRIIRSTEGHALYARAMAATRETAETDADAIADTGATLACRMGATCIMAYSMSGATGTRIAARRPKLPLIVMTRDTQVSRRMALVWGARSVLEASASDYDSMVLTAKEECRKLLAPKLGDTMVVLSGVPFGQVGSTNNIRVATFR</sequence>
<name>A0A1H7E6E0_9RHOB</name>
<comment type="pathway">
    <text evidence="2 14">Carbohydrate degradation; glycolysis; pyruvate from D-glyceraldehyde 3-phosphate: step 5/5.</text>
</comment>
<dbReference type="OrthoDB" id="9812123at2"/>
<dbReference type="SUPFAM" id="SSF52935">
    <property type="entry name" value="PK C-terminal domain-like"/>
    <property type="match status" value="1"/>
</dbReference>